<accession>A0ABM1RY41</accession>
<dbReference type="GeneID" id="111083871"/>
<dbReference type="PROSITE" id="PS50268">
    <property type="entry name" value="CADHERIN_2"/>
    <property type="match status" value="2"/>
</dbReference>
<comment type="subcellular location">
    <subcellularLocation>
        <location evidence="1">Membrane</location>
        <topology evidence="1">Single-pass membrane protein</topology>
    </subcellularLocation>
</comment>
<keyword evidence="8" id="KW-1185">Reference proteome</keyword>
<evidence type="ECO:0000313" key="9">
    <source>
        <dbReference type="RefSeq" id="XP_022236296.1"/>
    </source>
</evidence>
<feature type="domain" description="Cadherin" evidence="7">
    <location>
        <begin position="11"/>
        <end position="95"/>
    </location>
</feature>
<dbReference type="PANTHER" id="PTHR24028:SF146">
    <property type="entry name" value="CADHERIN 96CB, ISOFORM D-RELATED"/>
    <property type="match status" value="1"/>
</dbReference>
<dbReference type="InterPro" id="IPR015919">
    <property type="entry name" value="Cadherin-like_sf"/>
</dbReference>
<evidence type="ECO:0000259" key="7">
    <source>
        <dbReference type="PROSITE" id="PS50268"/>
    </source>
</evidence>
<proteinExistence type="predicted"/>
<evidence type="ECO:0000256" key="5">
    <source>
        <dbReference type="PROSITE-ProRule" id="PRU00043"/>
    </source>
</evidence>
<evidence type="ECO:0000256" key="6">
    <source>
        <dbReference type="SAM" id="Phobius"/>
    </source>
</evidence>
<feature type="domain" description="Cadherin" evidence="7">
    <location>
        <begin position="96"/>
        <end position="192"/>
    </location>
</feature>
<dbReference type="InterPro" id="IPR050174">
    <property type="entry name" value="Protocadherin/Cadherin-CA"/>
</dbReference>
<dbReference type="PANTHER" id="PTHR24028">
    <property type="entry name" value="CADHERIN-87A"/>
    <property type="match status" value="1"/>
</dbReference>
<dbReference type="RefSeq" id="XP_022236296.1">
    <property type="nucleotide sequence ID" value="XM_022380588.1"/>
</dbReference>
<protein>
    <submittedName>
        <fullName evidence="9">Fat-like cadherin-related tumor suppressor homolog</fullName>
    </submittedName>
</protein>
<dbReference type="InterPro" id="IPR002126">
    <property type="entry name" value="Cadherin-like_dom"/>
</dbReference>
<feature type="non-terminal residue" evidence="9">
    <location>
        <position position="473"/>
    </location>
</feature>
<organism evidence="8 9">
    <name type="scientific">Limulus polyphemus</name>
    <name type="common">Atlantic horseshoe crab</name>
    <dbReference type="NCBI Taxonomy" id="6850"/>
    <lineage>
        <taxon>Eukaryota</taxon>
        <taxon>Metazoa</taxon>
        <taxon>Ecdysozoa</taxon>
        <taxon>Arthropoda</taxon>
        <taxon>Chelicerata</taxon>
        <taxon>Merostomata</taxon>
        <taxon>Xiphosura</taxon>
        <taxon>Limulidae</taxon>
        <taxon>Limulus</taxon>
    </lineage>
</organism>
<evidence type="ECO:0000256" key="2">
    <source>
        <dbReference type="ARBA" id="ARBA00022692"/>
    </source>
</evidence>
<keyword evidence="3 6" id="KW-1133">Transmembrane helix</keyword>
<reference evidence="9" key="1">
    <citation type="submission" date="2025-08" db="UniProtKB">
        <authorList>
            <consortium name="RefSeq"/>
        </authorList>
    </citation>
    <scope>IDENTIFICATION</scope>
    <source>
        <tissue evidence="9">Muscle</tissue>
    </source>
</reference>
<keyword evidence="4" id="KW-0325">Glycoprotein</keyword>
<evidence type="ECO:0000256" key="3">
    <source>
        <dbReference type="ARBA" id="ARBA00022989"/>
    </source>
</evidence>
<keyword evidence="2 6" id="KW-0812">Transmembrane</keyword>
<evidence type="ECO:0000256" key="1">
    <source>
        <dbReference type="ARBA" id="ARBA00004167"/>
    </source>
</evidence>
<dbReference type="Pfam" id="PF00028">
    <property type="entry name" value="Cadherin"/>
    <property type="match status" value="1"/>
</dbReference>
<evidence type="ECO:0000313" key="8">
    <source>
        <dbReference type="Proteomes" id="UP000694941"/>
    </source>
</evidence>
<keyword evidence="5" id="KW-0106">Calcium</keyword>
<dbReference type="Gene3D" id="2.60.40.60">
    <property type="entry name" value="Cadherins"/>
    <property type="match status" value="3"/>
</dbReference>
<feature type="transmembrane region" description="Helical" evidence="6">
    <location>
        <begin position="302"/>
        <end position="327"/>
    </location>
</feature>
<dbReference type="CDD" id="cd11304">
    <property type="entry name" value="Cadherin_repeat"/>
    <property type="match status" value="3"/>
</dbReference>
<keyword evidence="6" id="KW-0472">Membrane</keyword>
<name>A0ABM1RY41_LIMPO</name>
<dbReference type="SUPFAM" id="SSF49313">
    <property type="entry name" value="Cadherin-like"/>
    <property type="match status" value="3"/>
</dbReference>
<sequence length="473" mass="53077">GEQLIISPNPIQAEDPDVDIRSPVEYSFNSDSEEYSYFELDQHSGRVSIKRPLPHNLPLPLTLVIRATQVNNKDKYSLTTLTVTTDRPIPNVLKFLQNGYVTTVLESTPPGAVILTVQTSKPVDMNIRLKLLGDSNEYFAVRDTGEIIVAKPLDFETQQQFYLDVMVSDGRQSDLTSINITIMNVNDNDPTFMETRYTFKVTGPDIRPGKLIGKVEVTDGDTDDVVELSIKGPFPKLFTVSNQGEIRILNLEFLNTSVCHVFVVATDNGIPPRQTSVPVTVQFPEELLQGHVMKSNGKHNPFVLMVVFSVLLASLFVVIVSLTIYILRRKRNRERLPATTITTDHPPTSKLTGYVGNVQLARKPSEQLQPQPRLVGKDNPIFHVDDDVEAEAVSTVNLNDPNSLHVAYYREKCLPKGPFIHEEQRETSLEEVEINPLPKTGNGHLNDVNLDSNWIKVRNNHWLNGSIPEIINK</sequence>
<dbReference type="Proteomes" id="UP000694941">
    <property type="component" value="Unplaced"/>
</dbReference>
<dbReference type="PRINTS" id="PR00205">
    <property type="entry name" value="CADHERIN"/>
</dbReference>
<evidence type="ECO:0000256" key="4">
    <source>
        <dbReference type="ARBA" id="ARBA00023180"/>
    </source>
</evidence>
<feature type="non-terminal residue" evidence="9">
    <location>
        <position position="1"/>
    </location>
</feature>
<gene>
    <name evidence="9" type="primary">LOC111083871</name>
</gene>
<dbReference type="SMART" id="SM00112">
    <property type="entry name" value="CA"/>
    <property type="match status" value="3"/>
</dbReference>